<dbReference type="Pfam" id="PF01545">
    <property type="entry name" value="Cation_efflux"/>
    <property type="match status" value="1"/>
</dbReference>
<evidence type="ECO:0000313" key="14">
    <source>
        <dbReference type="EMBL" id="OAX41377.1"/>
    </source>
</evidence>
<dbReference type="Proteomes" id="UP000092154">
    <property type="component" value="Unassembled WGS sequence"/>
</dbReference>
<dbReference type="InterPro" id="IPR026765">
    <property type="entry name" value="Tmem163"/>
</dbReference>
<keyword evidence="5" id="KW-0967">Endosome</keyword>
<evidence type="ECO:0000256" key="12">
    <source>
        <dbReference type="SAM" id="Phobius"/>
    </source>
</evidence>
<accession>A0A1B7N938</accession>
<feature type="domain" description="Cation efflux protein transmembrane" evidence="13">
    <location>
        <begin position="87"/>
        <end position="211"/>
    </location>
</feature>
<sequence length="259" mass="28103">MVSRHVLQQCAIAISIASLIYNIAEGVVSVVFGAESSSHALIFFGIQSVIEVLSASLVIWRFLHGLKPGEEGDAEDEVNSRTSKDLRVERIATLSIGTLLVMLALAAVGTSIASLIVHEQPSSSNASLIISACATFIMFLFWVPKRYLAKALNSSTMNGETLCTMSCIQFSAALLIGSLIYRIWRAGWWLDSATAIVIAVLFCWEGYKMIRWASNDRFDGGCGCGQEERKVIPEVTQPPQGGCKNSSCCNPQEDSSKVE</sequence>
<dbReference type="InterPro" id="IPR027469">
    <property type="entry name" value="Cation_efflux_TMD_sf"/>
</dbReference>
<dbReference type="GO" id="GO:0031901">
    <property type="term" value="C:early endosome membrane"/>
    <property type="evidence" value="ECO:0007669"/>
    <property type="project" value="UniProtKB-SubCell"/>
</dbReference>
<dbReference type="EMBL" id="KV448182">
    <property type="protein sequence ID" value="OAX41377.1"/>
    <property type="molecule type" value="Genomic_DNA"/>
</dbReference>
<name>A0A1B7N938_9AGAM</name>
<evidence type="ECO:0000256" key="4">
    <source>
        <dbReference type="ARBA" id="ARBA00022692"/>
    </source>
</evidence>
<reference evidence="14 15" key="1">
    <citation type="submission" date="2016-06" db="EMBL/GenBank/DDBJ databases">
        <title>Comparative genomics of the ectomycorrhizal sister species Rhizopogon vinicolor and Rhizopogon vesiculosus (Basidiomycota: Boletales) reveals a divergence of the mating type B locus.</title>
        <authorList>
            <consortium name="DOE Joint Genome Institute"/>
            <person name="Mujic A.B."/>
            <person name="Kuo A."/>
            <person name="Tritt A."/>
            <person name="Lipzen A."/>
            <person name="Chen C."/>
            <person name="Johnson J."/>
            <person name="Sharma A."/>
            <person name="Barry K."/>
            <person name="Grigoriev I.V."/>
            <person name="Spatafora J.W."/>
        </authorList>
    </citation>
    <scope>NUCLEOTIDE SEQUENCE [LARGE SCALE GENOMIC DNA]</scope>
    <source>
        <strain evidence="14 15">AM-OR11-026</strain>
    </source>
</reference>
<dbReference type="AlphaFoldDB" id="A0A1B7N938"/>
<dbReference type="GO" id="GO:0030003">
    <property type="term" value="P:intracellular monoatomic cation homeostasis"/>
    <property type="evidence" value="ECO:0007669"/>
    <property type="project" value="UniProtKB-ARBA"/>
</dbReference>
<evidence type="ECO:0000256" key="9">
    <source>
        <dbReference type="ARBA" id="ARBA00023136"/>
    </source>
</evidence>
<evidence type="ECO:0000256" key="3">
    <source>
        <dbReference type="ARBA" id="ARBA00008731"/>
    </source>
</evidence>
<dbReference type="Gene3D" id="1.20.1510.10">
    <property type="entry name" value="Cation efflux protein transmembrane domain"/>
    <property type="match status" value="1"/>
</dbReference>
<evidence type="ECO:0000256" key="7">
    <source>
        <dbReference type="ARBA" id="ARBA00022989"/>
    </source>
</evidence>
<keyword evidence="7 12" id="KW-1133">Transmembrane helix</keyword>
<evidence type="ECO:0000256" key="11">
    <source>
        <dbReference type="SAM" id="MobiDB-lite"/>
    </source>
</evidence>
<keyword evidence="9 12" id="KW-0472">Membrane</keyword>
<evidence type="ECO:0000256" key="8">
    <source>
        <dbReference type="ARBA" id="ARBA00023018"/>
    </source>
</evidence>
<dbReference type="SUPFAM" id="SSF161111">
    <property type="entry name" value="Cation efflux protein transmembrane domain-like"/>
    <property type="match status" value="1"/>
</dbReference>
<dbReference type="PANTHER" id="PTHR31937">
    <property type="entry name" value="TRANSMEMBRANE PROTEIN 163"/>
    <property type="match status" value="1"/>
</dbReference>
<dbReference type="PANTHER" id="PTHR31937:SF2">
    <property type="entry name" value="TRANSMEMBRANE PROTEIN 163"/>
    <property type="match status" value="1"/>
</dbReference>
<dbReference type="InParanoid" id="A0A1B7N938"/>
<comment type="similarity">
    <text evidence="3">Belongs to the TMEM163 family.</text>
</comment>
<feature type="transmembrane region" description="Helical" evidence="12">
    <location>
        <begin position="123"/>
        <end position="142"/>
    </location>
</feature>
<keyword evidence="6" id="KW-0862">Zinc</keyword>
<evidence type="ECO:0000256" key="2">
    <source>
        <dbReference type="ARBA" id="ARBA00004644"/>
    </source>
</evidence>
<dbReference type="InterPro" id="IPR058533">
    <property type="entry name" value="Cation_efflux_TM"/>
</dbReference>
<keyword evidence="8" id="KW-0770">Synapse</keyword>
<feature type="transmembrane region" description="Helical" evidence="12">
    <location>
        <begin position="187"/>
        <end position="207"/>
    </location>
</feature>
<feature type="region of interest" description="Disordered" evidence="11">
    <location>
        <begin position="235"/>
        <end position="259"/>
    </location>
</feature>
<proteinExistence type="inferred from homology"/>
<dbReference type="GO" id="GO:0098771">
    <property type="term" value="P:inorganic ion homeostasis"/>
    <property type="evidence" value="ECO:0007669"/>
    <property type="project" value="UniProtKB-ARBA"/>
</dbReference>
<evidence type="ECO:0000256" key="1">
    <source>
        <dbReference type="ARBA" id="ARBA00004146"/>
    </source>
</evidence>
<protein>
    <recommendedName>
        <fullName evidence="13">Cation efflux protein transmembrane domain-containing protein</fullName>
    </recommendedName>
</protein>
<evidence type="ECO:0000256" key="10">
    <source>
        <dbReference type="ARBA" id="ARBA00023329"/>
    </source>
</evidence>
<feature type="transmembrane region" description="Helical" evidence="12">
    <location>
        <begin position="91"/>
        <end position="117"/>
    </location>
</feature>
<feature type="transmembrane region" description="Helical" evidence="12">
    <location>
        <begin position="12"/>
        <end position="34"/>
    </location>
</feature>
<feature type="transmembrane region" description="Helical" evidence="12">
    <location>
        <begin position="162"/>
        <end position="181"/>
    </location>
</feature>
<feature type="compositionally biased region" description="Polar residues" evidence="11">
    <location>
        <begin position="237"/>
        <end position="253"/>
    </location>
</feature>
<dbReference type="OrthoDB" id="5980560at2759"/>
<comment type="subcellular location">
    <subcellularLocation>
        <location evidence="2">Cytoplasmic vesicle</location>
        <location evidence="2">Secretory vesicle</location>
        <location evidence="2">Synaptic vesicle membrane</location>
        <topology evidence="2">Multi-pass membrane protein</topology>
    </subcellularLocation>
    <subcellularLocation>
        <location evidence="1">Early endosome membrane</location>
    </subcellularLocation>
</comment>
<evidence type="ECO:0000259" key="13">
    <source>
        <dbReference type="Pfam" id="PF01545"/>
    </source>
</evidence>
<keyword evidence="15" id="KW-1185">Reference proteome</keyword>
<feature type="transmembrane region" description="Helical" evidence="12">
    <location>
        <begin position="40"/>
        <end position="60"/>
    </location>
</feature>
<evidence type="ECO:0000256" key="5">
    <source>
        <dbReference type="ARBA" id="ARBA00022753"/>
    </source>
</evidence>
<evidence type="ECO:0000313" key="15">
    <source>
        <dbReference type="Proteomes" id="UP000092154"/>
    </source>
</evidence>
<dbReference type="GO" id="GO:0008324">
    <property type="term" value="F:monoatomic cation transmembrane transporter activity"/>
    <property type="evidence" value="ECO:0007669"/>
    <property type="project" value="InterPro"/>
</dbReference>
<keyword evidence="4 12" id="KW-0812">Transmembrane</keyword>
<gene>
    <name evidence="14" type="ORF">K503DRAFT_735723</name>
</gene>
<keyword evidence="10" id="KW-0968">Cytoplasmic vesicle</keyword>
<evidence type="ECO:0000256" key="6">
    <source>
        <dbReference type="ARBA" id="ARBA00022833"/>
    </source>
</evidence>
<organism evidence="14 15">
    <name type="scientific">Rhizopogon vinicolor AM-OR11-026</name>
    <dbReference type="NCBI Taxonomy" id="1314800"/>
    <lineage>
        <taxon>Eukaryota</taxon>
        <taxon>Fungi</taxon>
        <taxon>Dikarya</taxon>
        <taxon>Basidiomycota</taxon>
        <taxon>Agaricomycotina</taxon>
        <taxon>Agaricomycetes</taxon>
        <taxon>Agaricomycetidae</taxon>
        <taxon>Boletales</taxon>
        <taxon>Suillineae</taxon>
        <taxon>Rhizopogonaceae</taxon>
        <taxon>Rhizopogon</taxon>
    </lineage>
</organism>